<comment type="caution">
    <text evidence="1">The sequence shown here is derived from an EMBL/GenBank/DDBJ whole genome shotgun (WGS) entry which is preliminary data.</text>
</comment>
<sequence>MANSAAMPNNEAVRRALESARSSEDGQIDPRVSAILEIAIGELWRKVQTQPDTYVLSRDEFALFNYFRDRFRDSSIAQRAVERFWNNFRGTPFDIDAYLNCTSRN</sequence>
<organism evidence="1">
    <name type="scientific">Ophidiomyces ophidiicola</name>
    <dbReference type="NCBI Taxonomy" id="1387563"/>
    <lineage>
        <taxon>Eukaryota</taxon>
        <taxon>Fungi</taxon>
        <taxon>Dikarya</taxon>
        <taxon>Ascomycota</taxon>
        <taxon>Pezizomycotina</taxon>
        <taxon>Eurotiomycetes</taxon>
        <taxon>Eurotiomycetidae</taxon>
        <taxon>Onygenales</taxon>
        <taxon>Onygenaceae</taxon>
        <taxon>Ophidiomyces</taxon>
    </lineage>
</organism>
<proteinExistence type="predicted"/>
<evidence type="ECO:0000313" key="1">
    <source>
        <dbReference type="EMBL" id="KAI2385729.1"/>
    </source>
</evidence>
<reference evidence="1" key="1">
    <citation type="journal article" date="2022" name="bioRxiv">
        <title>Population genetic analysis of Ophidiomyces ophidiicola, the causative agent of snake fungal disease, indicates recent introductions to the USA.</title>
        <authorList>
            <person name="Ladner J.T."/>
            <person name="Palmer J.M."/>
            <person name="Ettinger C.L."/>
            <person name="Stajich J.E."/>
            <person name="Farrell T.M."/>
            <person name="Glorioso B.M."/>
            <person name="Lawson B."/>
            <person name="Price S.J."/>
            <person name="Stengle A.G."/>
            <person name="Grear D.A."/>
            <person name="Lorch J.M."/>
        </authorList>
    </citation>
    <scope>NUCLEOTIDE SEQUENCE</scope>
    <source>
        <strain evidence="1">NWHC 24266-5</strain>
    </source>
</reference>
<accession>A0ACB8UX28</accession>
<protein>
    <submittedName>
        <fullName evidence="1">Uncharacterized protein</fullName>
    </submittedName>
</protein>
<dbReference type="EMBL" id="JALBCA010000055">
    <property type="protein sequence ID" value="KAI2385729.1"/>
    <property type="molecule type" value="Genomic_DNA"/>
</dbReference>
<gene>
    <name evidence="1" type="ORF">LOY88_003962</name>
</gene>
<name>A0ACB8UX28_9EURO</name>